<dbReference type="AlphaFoldDB" id="A0A2P2P036"/>
<sequence length="34" mass="3923">MNHAKDGEQKKSQHIIVKPHHLPLFYPLVDLANC</sequence>
<proteinExistence type="predicted"/>
<name>A0A2P2P036_RHIMU</name>
<protein>
    <submittedName>
        <fullName evidence="1">Uncharacterized protein</fullName>
    </submittedName>
</protein>
<organism evidence="1">
    <name type="scientific">Rhizophora mucronata</name>
    <name type="common">Asiatic mangrove</name>
    <dbReference type="NCBI Taxonomy" id="61149"/>
    <lineage>
        <taxon>Eukaryota</taxon>
        <taxon>Viridiplantae</taxon>
        <taxon>Streptophyta</taxon>
        <taxon>Embryophyta</taxon>
        <taxon>Tracheophyta</taxon>
        <taxon>Spermatophyta</taxon>
        <taxon>Magnoliopsida</taxon>
        <taxon>eudicotyledons</taxon>
        <taxon>Gunneridae</taxon>
        <taxon>Pentapetalae</taxon>
        <taxon>rosids</taxon>
        <taxon>fabids</taxon>
        <taxon>Malpighiales</taxon>
        <taxon>Rhizophoraceae</taxon>
        <taxon>Rhizophora</taxon>
    </lineage>
</organism>
<evidence type="ECO:0000313" key="1">
    <source>
        <dbReference type="EMBL" id="MBX48097.1"/>
    </source>
</evidence>
<reference evidence="1" key="1">
    <citation type="submission" date="2018-02" db="EMBL/GenBank/DDBJ databases">
        <title>Rhizophora mucronata_Transcriptome.</title>
        <authorList>
            <person name="Meera S.P."/>
            <person name="Sreeshan A."/>
            <person name="Augustine A."/>
        </authorList>
    </citation>
    <scope>NUCLEOTIDE SEQUENCE</scope>
    <source>
        <tissue evidence="1">Leaf</tissue>
    </source>
</reference>
<accession>A0A2P2P036</accession>
<dbReference type="EMBL" id="GGEC01067613">
    <property type="protein sequence ID" value="MBX48097.1"/>
    <property type="molecule type" value="Transcribed_RNA"/>
</dbReference>